<evidence type="ECO:0000313" key="1">
    <source>
        <dbReference type="EMBL" id="TFD75799.1"/>
    </source>
</evidence>
<name>A0A4Y8KK01_9MICO</name>
<dbReference type="EMBL" id="SOHQ01000042">
    <property type="protein sequence ID" value="TFD75799.1"/>
    <property type="molecule type" value="Genomic_DNA"/>
</dbReference>
<evidence type="ECO:0000313" key="2">
    <source>
        <dbReference type="Proteomes" id="UP000298218"/>
    </source>
</evidence>
<proteinExistence type="predicted"/>
<comment type="caution">
    <text evidence="1">The sequence shown here is derived from an EMBL/GenBank/DDBJ whole genome shotgun (WGS) entry which is preliminary data.</text>
</comment>
<reference evidence="1 2" key="1">
    <citation type="submission" date="2019-03" db="EMBL/GenBank/DDBJ databases">
        <title>Genomics of glacier-inhabiting Cryobacterium strains.</title>
        <authorList>
            <person name="Liu Q."/>
            <person name="Xin Y.-H."/>
        </authorList>
    </citation>
    <scope>NUCLEOTIDE SEQUENCE [LARGE SCALE GENOMIC DNA]</scope>
    <source>
        <strain evidence="1 2">CGMCC 1.4292</strain>
    </source>
</reference>
<gene>
    <name evidence="1" type="ORF">E3T53_15110</name>
</gene>
<dbReference type="Proteomes" id="UP000298218">
    <property type="component" value="Unassembled WGS sequence"/>
</dbReference>
<keyword evidence="2" id="KW-1185">Reference proteome</keyword>
<sequence length="95" mass="9784">MTVRQSPLVAVSGAAIYVRARVERPLPIRRALSLGAGGALIALITTGALETFDALRGPTLWGPGSALAETLLAITVGLLIGLTASVRPRRPKADA</sequence>
<protein>
    <submittedName>
        <fullName evidence="1">Uncharacterized protein</fullName>
    </submittedName>
</protein>
<dbReference type="RefSeq" id="WP_134173562.1">
    <property type="nucleotide sequence ID" value="NZ_SODI01000001.1"/>
</dbReference>
<organism evidence="1 2">
    <name type="scientific">Cryobacterium psychrophilum</name>
    <dbReference type="NCBI Taxonomy" id="41988"/>
    <lineage>
        <taxon>Bacteria</taxon>
        <taxon>Bacillati</taxon>
        <taxon>Actinomycetota</taxon>
        <taxon>Actinomycetes</taxon>
        <taxon>Micrococcales</taxon>
        <taxon>Microbacteriaceae</taxon>
        <taxon>Cryobacterium</taxon>
    </lineage>
</organism>
<dbReference type="AlphaFoldDB" id="A0A4Y8KK01"/>
<accession>A0A4Y8KK01</accession>